<dbReference type="EMBL" id="CP016170">
    <property type="protein sequence ID" value="ANN65428.1"/>
    <property type="molecule type" value="Genomic_DNA"/>
</dbReference>
<dbReference type="AlphaFoldDB" id="A0A193FT10"/>
<keyword evidence="8" id="KW-1185">Reference proteome</keyword>
<sequence>MQLAKHYIDGAWLESVAGQGRHGLSNNPATSEAAARYADGGVEEARAAIDAARRAFDRTSWRRSPRLRADVLWDFAVRLDARKEEIADWLVTLNGKLRREAMGEILAGVSELKYYAGLARNLFGRIIEVEPGCHASLRREPAGVAAIILPWNAPITLLVRSLAPALAAGCATVIKPAFQTALAHNLALECLTVDGRVPAGIVNSVIESGSAVSEALCASPEVDVVSFTGSTAVGKKIAAAAAGTLKRLSLELGGKAPALVFADGASDATVKGITAGSLILAGQQCTAISRVLVQDSVYADFTRRLAEAYRAVRVGLGSDPNSQMGSLIDIANRDRIAGLVDRAADVGEVLVHGRAPGGELAKGAFLAPSLVAVEDLDSEYVQRELFGPLLVVERFKDEEDAIRRANATRYSLASSVWTADGLRGERVAARLRFGTVWANTHNRLFAEAETGGHADSGYGRLHGAEGLNDFLETKHYYFETGA</sequence>
<dbReference type="Gene3D" id="3.40.605.10">
    <property type="entry name" value="Aldehyde Dehydrogenase, Chain A, domain 1"/>
    <property type="match status" value="1"/>
</dbReference>
<dbReference type="SUPFAM" id="SSF53720">
    <property type="entry name" value="ALDH-like"/>
    <property type="match status" value="1"/>
</dbReference>
<dbReference type="Proteomes" id="UP000092213">
    <property type="component" value="Chromosome"/>
</dbReference>
<proteinExistence type="inferred from homology"/>
<dbReference type="RefSeq" id="WP_066344197.1">
    <property type="nucleotide sequence ID" value="NZ_CBCSFJ010000015.1"/>
</dbReference>
<dbReference type="GO" id="GO:0016620">
    <property type="term" value="F:oxidoreductase activity, acting on the aldehyde or oxo group of donors, NAD or NADP as acceptor"/>
    <property type="evidence" value="ECO:0007669"/>
    <property type="project" value="InterPro"/>
</dbReference>
<evidence type="ECO:0000256" key="2">
    <source>
        <dbReference type="ARBA" id="ARBA00023002"/>
    </source>
</evidence>
<dbReference type="Gene3D" id="3.40.309.10">
    <property type="entry name" value="Aldehyde Dehydrogenase, Chain A, domain 2"/>
    <property type="match status" value="1"/>
</dbReference>
<evidence type="ECO:0000256" key="3">
    <source>
        <dbReference type="PROSITE-ProRule" id="PRU10007"/>
    </source>
</evidence>
<evidence type="ECO:0000313" key="6">
    <source>
        <dbReference type="EMBL" id="ANN65428.1"/>
    </source>
</evidence>
<accession>A0A193FT10</accession>
<evidence type="ECO:0000256" key="1">
    <source>
        <dbReference type="ARBA" id="ARBA00009986"/>
    </source>
</evidence>
<dbReference type="InterPro" id="IPR016162">
    <property type="entry name" value="Ald_DH_N"/>
</dbReference>
<dbReference type="EMBL" id="CP016171">
    <property type="protein sequence ID" value="ANN70458.1"/>
    <property type="molecule type" value="Genomic_DNA"/>
</dbReference>
<evidence type="ECO:0000313" key="7">
    <source>
        <dbReference type="EMBL" id="ANN70458.1"/>
    </source>
</evidence>
<comment type="similarity">
    <text evidence="1 4">Belongs to the aldehyde dehydrogenase family.</text>
</comment>
<organism evidence="7 9">
    <name type="scientific">Bordetella bronchialis</name>
    <dbReference type="NCBI Taxonomy" id="463025"/>
    <lineage>
        <taxon>Bacteria</taxon>
        <taxon>Pseudomonadati</taxon>
        <taxon>Pseudomonadota</taxon>
        <taxon>Betaproteobacteria</taxon>
        <taxon>Burkholderiales</taxon>
        <taxon>Alcaligenaceae</taxon>
        <taxon>Bordetella</taxon>
    </lineage>
</organism>
<dbReference type="PROSITE" id="PS00070">
    <property type="entry name" value="ALDEHYDE_DEHYDR_CYS"/>
    <property type="match status" value="1"/>
</dbReference>
<evidence type="ECO:0000313" key="8">
    <source>
        <dbReference type="Proteomes" id="UP000091897"/>
    </source>
</evidence>
<dbReference type="PROSITE" id="PS00687">
    <property type="entry name" value="ALDEHYDE_DEHYDR_GLU"/>
    <property type="match status" value="1"/>
</dbReference>
<dbReference type="FunFam" id="3.40.605.10:FF:000007">
    <property type="entry name" value="NAD/NADP-dependent betaine aldehyde dehydrogenase"/>
    <property type="match status" value="1"/>
</dbReference>
<dbReference type="PANTHER" id="PTHR11699">
    <property type="entry name" value="ALDEHYDE DEHYDROGENASE-RELATED"/>
    <property type="match status" value="1"/>
</dbReference>
<dbReference type="InterPro" id="IPR029510">
    <property type="entry name" value="Ald_DH_CS_GLU"/>
</dbReference>
<gene>
    <name evidence="6" type="ORF">BAU06_03165</name>
    <name evidence="7" type="ORF">BAU08_03130</name>
</gene>
<keyword evidence="2 4" id="KW-0560">Oxidoreductase</keyword>
<dbReference type="InterPro" id="IPR016160">
    <property type="entry name" value="Ald_DH_CS_CYS"/>
</dbReference>
<dbReference type="InterPro" id="IPR016161">
    <property type="entry name" value="Ald_DH/histidinol_DH"/>
</dbReference>
<dbReference type="Proteomes" id="UP000091897">
    <property type="component" value="Chromosome"/>
</dbReference>
<dbReference type="STRING" id="463025.BAU08_03130"/>
<feature type="active site" evidence="3">
    <location>
        <position position="251"/>
    </location>
</feature>
<evidence type="ECO:0000259" key="5">
    <source>
        <dbReference type="Pfam" id="PF00171"/>
    </source>
</evidence>
<feature type="domain" description="Aldehyde dehydrogenase" evidence="5">
    <location>
        <begin position="25"/>
        <end position="475"/>
    </location>
</feature>
<name>A0A193FT10_9BORD</name>
<dbReference type="InterPro" id="IPR016163">
    <property type="entry name" value="Ald_DH_C"/>
</dbReference>
<dbReference type="KEGG" id="bbro:BAU06_03165"/>
<reference evidence="8 9" key="1">
    <citation type="submission" date="2016-06" db="EMBL/GenBank/DDBJ databases">
        <title>Complete genome sequences of Bordetella bronchialis and Bordetella flabilis.</title>
        <authorList>
            <person name="LiPuma J.J."/>
            <person name="Spilker T."/>
        </authorList>
    </citation>
    <scope>NUCLEOTIDE SEQUENCE [LARGE SCALE GENOMIC DNA]</scope>
    <source>
        <strain evidence="7 9">AU17976</strain>
        <strain evidence="6 8">AU3182</strain>
    </source>
</reference>
<evidence type="ECO:0000256" key="4">
    <source>
        <dbReference type="RuleBase" id="RU003345"/>
    </source>
</evidence>
<dbReference type="Pfam" id="PF00171">
    <property type="entry name" value="Aldedh"/>
    <property type="match status" value="1"/>
</dbReference>
<evidence type="ECO:0000313" key="9">
    <source>
        <dbReference type="Proteomes" id="UP000092213"/>
    </source>
</evidence>
<dbReference type="OrthoDB" id="6187633at2"/>
<dbReference type="InterPro" id="IPR015590">
    <property type="entry name" value="Aldehyde_DH_dom"/>
</dbReference>
<protein>
    <submittedName>
        <fullName evidence="7">Aldehyde dehydrogenase</fullName>
    </submittedName>
</protein>